<organism evidence="1 2">
    <name type="scientific">Bordetella hinzii OH87 BAL007II</name>
    <dbReference type="NCBI Taxonomy" id="1331262"/>
    <lineage>
        <taxon>Bacteria</taxon>
        <taxon>Pseudomonadati</taxon>
        <taxon>Pseudomonadota</taxon>
        <taxon>Betaproteobacteria</taxon>
        <taxon>Burkholderiales</taxon>
        <taxon>Alcaligenaceae</taxon>
        <taxon>Bordetella</taxon>
    </lineage>
</organism>
<dbReference type="RefSeq" id="WP_032964191.1">
    <property type="nucleotide sequence ID" value="NZ_JHEM01000029.1"/>
</dbReference>
<accession>A0ABR4QVG2</accession>
<proteinExistence type="predicted"/>
<gene>
    <name evidence="1" type="ORF">L544_0350</name>
</gene>
<evidence type="ECO:0000313" key="2">
    <source>
        <dbReference type="Proteomes" id="UP000025748"/>
    </source>
</evidence>
<sequence>MPAYEPPHITQEQLAELHALPDDALATAQEAAVFLRLKYGTLAWYRCQGGGPKFTRIGPKLIRYRVGDLREYAKGQPMGEGLRKAGAAMLAARTANAEG</sequence>
<evidence type="ECO:0000313" key="1">
    <source>
        <dbReference type="EMBL" id="KCB21868.1"/>
    </source>
</evidence>
<reference evidence="1 2" key="1">
    <citation type="submission" date="2014-03" db="EMBL/GenBank/DDBJ databases">
        <title>Genome sequence of Bordetella hinzii.</title>
        <authorList>
            <person name="Register K."/>
            <person name="Harvill E."/>
            <person name="Goodfield L.L."/>
            <person name="Ivanov Y.V."/>
            <person name="Meyer J.A."/>
            <person name="Muse S.J."/>
            <person name="Jacobs N."/>
            <person name="Bendor L."/>
            <person name="Smallridge W.E."/>
            <person name="Brinkac L.M."/>
            <person name="Sanka R."/>
            <person name="Kim M."/>
            <person name="Losada L."/>
        </authorList>
    </citation>
    <scope>NUCLEOTIDE SEQUENCE [LARGE SCALE GENOMIC DNA]</scope>
    <source>
        <strain evidence="1 2">OH87 BAL007II</strain>
    </source>
</reference>
<name>A0ABR4QVG2_9BORD</name>
<dbReference type="EMBL" id="JHEM01000029">
    <property type="protein sequence ID" value="KCB21868.1"/>
    <property type="molecule type" value="Genomic_DNA"/>
</dbReference>
<protein>
    <submittedName>
        <fullName evidence="1">N-acetyltransferase YedL</fullName>
    </submittedName>
</protein>
<comment type="caution">
    <text evidence="1">The sequence shown here is derived from an EMBL/GenBank/DDBJ whole genome shotgun (WGS) entry which is preliminary data.</text>
</comment>
<keyword evidence="2" id="KW-1185">Reference proteome</keyword>
<dbReference type="Proteomes" id="UP000025748">
    <property type="component" value="Unassembled WGS sequence"/>
</dbReference>